<dbReference type="Proteomes" id="UP000076321">
    <property type="component" value="Unassembled WGS sequence"/>
</dbReference>
<dbReference type="EMBL" id="LQCI01000034">
    <property type="protein sequence ID" value="KZB81972.1"/>
    <property type="molecule type" value="Genomic_DNA"/>
</dbReference>
<sequence length="432" mass="44724">MRSLLRSQAVRAMAGRLSWGLGDQAVSSITNFIVGLYVARSLGTTAFGMFSLAWVTYGVVLNLSRGLTTDPLMVRFSGVSTDSWRAATARATGTALTAGVVSGAISVVVGLLVGEDIGGAFVALGIVIPALLLQDAWRFSFFAAGHGKKAFVNDVVWGLALVPALFVAHRWFDTVVAFILAWGLSGAVAAGYGCLQSGVRPAPRGTLEWLNRHRDLGTRYLIENVSNSGSSQLRMYGLGAIAGLASVGAVRGAELLLGPFFALLMGLSLATVAEGARVLQRAPHRLRHFCAVLGAGQAAAALLWGFALLLVPHDAGRFVLGDVWDPASELILPVTIGIAAAGFNTGAAAGLRALGAAKRSLRAQLINSAGYVGFGLIGAFLAGAPGSAWGVALAITSGSAVWWLQLHAALKAHFISEKDGGAETHPPKVSST</sequence>
<name>A0A154MBM1_9PSEU</name>
<evidence type="ECO:0000256" key="4">
    <source>
        <dbReference type="ARBA" id="ARBA00022989"/>
    </source>
</evidence>
<evidence type="ECO:0000256" key="5">
    <source>
        <dbReference type="ARBA" id="ARBA00023136"/>
    </source>
</evidence>
<proteinExistence type="predicted"/>
<dbReference type="EMBL" id="LOBU02000015">
    <property type="protein sequence ID" value="OKA05957.1"/>
    <property type="molecule type" value="Genomic_DNA"/>
</dbReference>
<evidence type="ECO:0000313" key="8">
    <source>
        <dbReference type="EMBL" id="OKA05957.1"/>
    </source>
</evidence>
<dbReference type="InterPro" id="IPR050833">
    <property type="entry name" value="Poly_Biosynth_Transport"/>
</dbReference>
<evidence type="ECO:0000313" key="10">
    <source>
        <dbReference type="Proteomes" id="UP000186883"/>
    </source>
</evidence>
<feature type="transmembrane region" description="Helical" evidence="6">
    <location>
        <begin position="363"/>
        <end position="382"/>
    </location>
</feature>
<keyword evidence="2" id="KW-1003">Cell membrane</keyword>
<reference evidence="7 9" key="1">
    <citation type="submission" date="2015-12" db="EMBL/GenBank/DDBJ databases">
        <title>Amycolatopsis regifaucium genome sequencing and assembly.</title>
        <authorList>
            <person name="Mayilraj S."/>
        </authorList>
    </citation>
    <scope>NUCLEOTIDE SEQUENCE [LARGE SCALE GENOMIC DNA]</scope>
    <source>
        <strain evidence="7 9">GY080</strain>
    </source>
</reference>
<feature type="transmembrane region" description="Helical" evidence="6">
    <location>
        <begin position="233"/>
        <end position="250"/>
    </location>
</feature>
<keyword evidence="10" id="KW-1185">Reference proteome</keyword>
<feature type="transmembrane region" description="Helical" evidence="6">
    <location>
        <begin position="93"/>
        <end position="113"/>
    </location>
</feature>
<organism evidence="7 9">
    <name type="scientific">Amycolatopsis regifaucium</name>
    <dbReference type="NCBI Taxonomy" id="546365"/>
    <lineage>
        <taxon>Bacteria</taxon>
        <taxon>Bacillati</taxon>
        <taxon>Actinomycetota</taxon>
        <taxon>Actinomycetes</taxon>
        <taxon>Pseudonocardiales</taxon>
        <taxon>Pseudonocardiaceae</taxon>
        <taxon>Amycolatopsis</taxon>
    </lineage>
</organism>
<accession>A0A154MBM1</accession>
<dbReference type="PANTHER" id="PTHR30250">
    <property type="entry name" value="PST FAMILY PREDICTED COLANIC ACID TRANSPORTER"/>
    <property type="match status" value="1"/>
</dbReference>
<evidence type="ECO:0000313" key="7">
    <source>
        <dbReference type="EMBL" id="KZB81972.1"/>
    </source>
</evidence>
<feature type="transmembrane region" description="Helical" evidence="6">
    <location>
        <begin position="151"/>
        <end position="169"/>
    </location>
</feature>
<evidence type="ECO:0000256" key="6">
    <source>
        <dbReference type="SAM" id="Phobius"/>
    </source>
</evidence>
<feature type="transmembrane region" description="Helical" evidence="6">
    <location>
        <begin position="175"/>
        <end position="195"/>
    </location>
</feature>
<feature type="transmembrane region" description="Helical" evidence="6">
    <location>
        <begin position="288"/>
        <end position="310"/>
    </location>
</feature>
<feature type="transmembrane region" description="Helical" evidence="6">
    <location>
        <begin position="45"/>
        <end position="63"/>
    </location>
</feature>
<comment type="caution">
    <text evidence="7">The sequence shown here is derived from an EMBL/GenBank/DDBJ whole genome shotgun (WGS) entry which is preliminary data.</text>
</comment>
<evidence type="ECO:0000256" key="3">
    <source>
        <dbReference type="ARBA" id="ARBA00022692"/>
    </source>
</evidence>
<keyword evidence="3 6" id="KW-0812">Transmembrane</keyword>
<evidence type="ECO:0000256" key="1">
    <source>
        <dbReference type="ARBA" id="ARBA00004651"/>
    </source>
</evidence>
<dbReference type="GO" id="GO:0005886">
    <property type="term" value="C:plasma membrane"/>
    <property type="evidence" value="ECO:0007669"/>
    <property type="project" value="UniProtKB-SubCell"/>
</dbReference>
<protein>
    <submittedName>
        <fullName evidence="7">Uncharacterized protein</fullName>
    </submittedName>
</protein>
<keyword evidence="5 6" id="KW-0472">Membrane</keyword>
<comment type="subcellular location">
    <subcellularLocation>
        <location evidence="1">Cell membrane</location>
        <topology evidence="1">Multi-pass membrane protein</topology>
    </subcellularLocation>
</comment>
<dbReference type="OrthoDB" id="3701119at2"/>
<reference evidence="8 10" key="2">
    <citation type="submission" date="2016-11" db="EMBL/GenBank/DDBJ databases">
        <title>Genome sequencing of Amycolatopsis regifaucium.</title>
        <authorList>
            <person name="Mayilraj S."/>
            <person name="Kaur N."/>
        </authorList>
    </citation>
    <scope>NUCLEOTIDE SEQUENCE [LARGE SCALE GENOMIC DNA]</scope>
    <source>
        <strain evidence="8 10">GY080</strain>
    </source>
</reference>
<dbReference type="CDD" id="cd13126">
    <property type="entry name" value="MATE_like_11"/>
    <property type="match status" value="1"/>
</dbReference>
<dbReference type="Proteomes" id="UP000186883">
    <property type="component" value="Unassembled WGS sequence"/>
</dbReference>
<dbReference type="RefSeq" id="WP_061980020.1">
    <property type="nucleotide sequence ID" value="NZ_FOPQ01000001.1"/>
</dbReference>
<feature type="transmembrane region" description="Helical" evidence="6">
    <location>
        <begin position="388"/>
        <end position="406"/>
    </location>
</feature>
<feature type="transmembrane region" description="Helical" evidence="6">
    <location>
        <begin position="21"/>
        <end position="39"/>
    </location>
</feature>
<gene>
    <name evidence="8" type="ORF">ATP06_0222585</name>
    <name evidence="7" type="ORF">AVL48_08410</name>
</gene>
<dbReference type="PANTHER" id="PTHR30250:SF26">
    <property type="entry name" value="PSMA PROTEIN"/>
    <property type="match status" value="1"/>
</dbReference>
<feature type="transmembrane region" description="Helical" evidence="6">
    <location>
        <begin position="119"/>
        <end position="139"/>
    </location>
</feature>
<evidence type="ECO:0000313" key="9">
    <source>
        <dbReference type="Proteomes" id="UP000076321"/>
    </source>
</evidence>
<evidence type="ECO:0000256" key="2">
    <source>
        <dbReference type="ARBA" id="ARBA00022475"/>
    </source>
</evidence>
<dbReference type="AlphaFoldDB" id="A0A154MBM1"/>
<keyword evidence="4 6" id="KW-1133">Transmembrane helix</keyword>
<feature type="transmembrane region" description="Helical" evidence="6">
    <location>
        <begin position="256"/>
        <end position="276"/>
    </location>
</feature>
<feature type="transmembrane region" description="Helical" evidence="6">
    <location>
        <begin position="330"/>
        <end position="351"/>
    </location>
</feature>